<dbReference type="SUPFAM" id="SSF50969">
    <property type="entry name" value="YVTN repeat-like/Quinoprotein amine dehydrogenase"/>
    <property type="match status" value="1"/>
</dbReference>
<dbReference type="Pfam" id="PF00533">
    <property type="entry name" value="BRCT"/>
    <property type="match status" value="1"/>
</dbReference>
<proteinExistence type="predicted"/>
<protein>
    <recommendedName>
        <fullName evidence="2">BRCT domain-containing protein</fullName>
    </recommendedName>
</protein>
<dbReference type="InterPro" id="IPR011044">
    <property type="entry name" value="Quino_amine_DH_bsu"/>
</dbReference>
<dbReference type="InterPro" id="IPR015943">
    <property type="entry name" value="WD40/YVTN_repeat-like_dom_sf"/>
</dbReference>
<dbReference type="EMBL" id="LGKG01000185">
    <property type="protein sequence ID" value="KPC59312.1"/>
    <property type="molecule type" value="Genomic_DNA"/>
</dbReference>
<dbReference type="PROSITE" id="PS50172">
    <property type="entry name" value="BRCT"/>
    <property type="match status" value="1"/>
</dbReference>
<comment type="caution">
    <text evidence="3">The sequence shown here is derived from an EMBL/GenBank/DDBJ whole genome shotgun (WGS) entry which is preliminary data.</text>
</comment>
<feature type="domain" description="BRCT" evidence="2">
    <location>
        <begin position="1"/>
        <end position="66"/>
    </location>
</feature>
<dbReference type="Gene3D" id="2.130.10.10">
    <property type="entry name" value="YVTN repeat-like/Quinoprotein amine dehydrogenase"/>
    <property type="match status" value="2"/>
</dbReference>
<keyword evidence="4" id="KW-1185">Reference proteome</keyword>
<dbReference type="PATRIC" id="fig|66876.3.peg.7745"/>
<name>A0A0N0GVL6_9ACTN</name>
<sequence length="645" mass="69431">MTIVLIGRFDGVRQSGMKQRLEELGARVTGAVSGRTDLVFAHRYAEGKNLQEARRLGIPIGDDDALRALLADEDGSDDAGPEAGTVSDLVALRARLLRLEREQGITEEHRAATREVRAKEGVRLRHPYGHELEINDYALSPCGRYLATGTGTGFGCHGGSLQIWDVAAGRCANGIGGIEGGIGRPGHAGSIQWSADGRRIGLAYGSGRVGVFDPFSPVDGPRTLAEFLLTDEPVWPVPWALAPDGRRVFVDSGSPCEVGGCLVPMDGGELSWTPGAARPAHPYLLAERLREDFRAEGTDAHGDGTLRADCRVRWSRDGTRLLAQGESRGRAEAFVIDVASGQVSWVAGIGELAAWSPDDRLLVHCDEGLRFLDAATGKPYGKKAGQKATGQKATGQKQAGSEGVSALQWGMRGDLPRLAALVGEDNASGAEPGVLIYDEDRFRYRLDVTPVEDGLVFADSWAWSPSGEAGAWLTADGRVEVWSLEGEEPRRLRTLDVPSGTGVVLWGADGVLMAMSPTTLRFLRAGSGEVLGDFSFLHAPQVPKPLGETYWFFEARQFAPDDETWCAVFDEGVVIAPDGRGPESVDDILAWTVSERLAWPVRWGELAVVPDARTAGQALGDAPDGEWLRNYAYTIEEELSRWGAP</sequence>
<organism evidence="3 4">
    <name type="scientific">Streptomyces chattanoogensis</name>
    <dbReference type="NCBI Taxonomy" id="66876"/>
    <lineage>
        <taxon>Bacteria</taxon>
        <taxon>Bacillati</taxon>
        <taxon>Actinomycetota</taxon>
        <taxon>Actinomycetes</taxon>
        <taxon>Kitasatosporales</taxon>
        <taxon>Streptomycetaceae</taxon>
        <taxon>Streptomyces</taxon>
    </lineage>
</organism>
<feature type="region of interest" description="Disordered" evidence="1">
    <location>
        <begin position="380"/>
        <end position="401"/>
    </location>
</feature>
<evidence type="ECO:0000313" key="4">
    <source>
        <dbReference type="Proteomes" id="UP000037982"/>
    </source>
</evidence>
<dbReference type="InterPro" id="IPR036420">
    <property type="entry name" value="BRCT_dom_sf"/>
</dbReference>
<gene>
    <name evidence="3" type="ORF">ADL29_35170</name>
</gene>
<dbReference type="AlphaFoldDB" id="A0A0N0GVL6"/>
<reference evidence="4" key="1">
    <citation type="submission" date="2015-07" db="EMBL/GenBank/DDBJ databases">
        <authorList>
            <person name="Ju K.-S."/>
            <person name="Doroghazi J.R."/>
            <person name="Metcalf W.W."/>
        </authorList>
    </citation>
    <scope>NUCLEOTIDE SEQUENCE [LARGE SCALE GENOMIC DNA]</scope>
    <source>
        <strain evidence="4">NRRL ISP-5002</strain>
    </source>
</reference>
<accession>A0A0N0GVL6</accession>
<evidence type="ECO:0000259" key="2">
    <source>
        <dbReference type="PROSITE" id="PS50172"/>
    </source>
</evidence>
<evidence type="ECO:0000313" key="3">
    <source>
        <dbReference type="EMBL" id="KPC59312.1"/>
    </source>
</evidence>
<dbReference type="Proteomes" id="UP000037982">
    <property type="component" value="Unassembled WGS sequence"/>
</dbReference>
<feature type="compositionally biased region" description="Low complexity" evidence="1">
    <location>
        <begin position="386"/>
        <end position="400"/>
    </location>
</feature>
<evidence type="ECO:0000256" key="1">
    <source>
        <dbReference type="SAM" id="MobiDB-lite"/>
    </source>
</evidence>
<dbReference type="InterPro" id="IPR001357">
    <property type="entry name" value="BRCT_dom"/>
</dbReference>
<dbReference type="Gene3D" id="3.40.50.10190">
    <property type="entry name" value="BRCT domain"/>
    <property type="match status" value="1"/>
</dbReference>
<dbReference type="SUPFAM" id="SSF52113">
    <property type="entry name" value="BRCT domain"/>
    <property type="match status" value="1"/>
</dbReference>